<dbReference type="NCBIfam" id="TIGR01126">
    <property type="entry name" value="pdi_dom"/>
    <property type="match status" value="2"/>
</dbReference>
<dbReference type="PROSITE" id="PS51352">
    <property type="entry name" value="THIOREDOXIN_2"/>
    <property type="match status" value="2"/>
</dbReference>
<feature type="chain" id="PRO_5035959151" description="Protein disulfide-isomerase" evidence="13">
    <location>
        <begin position="20"/>
        <end position="489"/>
    </location>
</feature>
<dbReference type="FunFam" id="3.40.30.10:FF:000023">
    <property type="entry name" value="Protein disulfide-isomerase"/>
    <property type="match status" value="1"/>
</dbReference>
<dbReference type="OrthoDB" id="72053at2759"/>
<dbReference type="PRINTS" id="PR00421">
    <property type="entry name" value="THIOREDOXIN"/>
</dbReference>
<dbReference type="AlphaFoldDB" id="A0A8S1GVY8"/>
<keyword evidence="5 13" id="KW-0732">Signal</keyword>
<proteinExistence type="inferred from homology"/>
<dbReference type="InterPro" id="IPR005792">
    <property type="entry name" value="Prot_disulphide_isomerase"/>
</dbReference>
<evidence type="ECO:0000256" key="6">
    <source>
        <dbReference type="ARBA" id="ARBA00022737"/>
    </source>
</evidence>
<comment type="subcellular location">
    <subcellularLocation>
        <location evidence="2">Endoplasmic reticulum lumen</location>
    </subcellularLocation>
</comment>
<evidence type="ECO:0000256" key="12">
    <source>
        <dbReference type="RuleBase" id="RU004208"/>
    </source>
</evidence>
<evidence type="ECO:0000313" key="17">
    <source>
        <dbReference type="Proteomes" id="UP000835052"/>
    </source>
</evidence>
<accession>A0A8S1GVY8</accession>
<keyword evidence="7" id="KW-0256">Endoplasmic reticulum</keyword>
<comment type="caution">
    <text evidence="16">The sequence shown here is derived from an EMBL/GenBank/DDBJ whole genome shotgun (WGS) entry which is preliminary data.</text>
</comment>
<evidence type="ECO:0000256" key="1">
    <source>
        <dbReference type="ARBA" id="ARBA00001182"/>
    </source>
</evidence>
<dbReference type="Pfam" id="PF00085">
    <property type="entry name" value="Thioredoxin"/>
    <property type="match status" value="2"/>
</dbReference>
<dbReference type="PANTHER" id="PTHR18929">
    <property type="entry name" value="PROTEIN DISULFIDE ISOMERASE"/>
    <property type="match status" value="1"/>
</dbReference>
<evidence type="ECO:0000256" key="7">
    <source>
        <dbReference type="ARBA" id="ARBA00022824"/>
    </source>
</evidence>
<dbReference type="EMBL" id="CAJGYM010000007">
    <property type="protein sequence ID" value="CAD6187677.1"/>
    <property type="molecule type" value="Genomic_DNA"/>
</dbReference>
<evidence type="ECO:0000256" key="11">
    <source>
        <dbReference type="PIRSR" id="PIRSR605792-51"/>
    </source>
</evidence>
<gene>
    <name evidence="16" type="ORF">CAUJ_LOCUS3596</name>
</gene>
<evidence type="ECO:0000256" key="9">
    <source>
        <dbReference type="ARBA" id="ARBA00023235"/>
    </source>
</evidence>
<dbReference type="GO" id="GO:0003756">
    <property type="term" value="F:protein disulfide isomerase activity"/>
    <property type="evidence" value="ECO:0007669"/>
    <property type="project" value="UniProtKB-EC"/>
</dbReference>
<evidence type="ECO:0000259" key="15">
    <source>
        <dbReference type="PROSITE" id="PS51352"/>
    </source>
</evidence>
<feature type="signal peptide" evidence="13">
    <location>
        <begin position="1"/>
        <end position="19"/>
    </location>
</feature>
<keyword evidence="6" id="KW-0677">Repeat</keyword>
<evidence type="ECO:0000256" key="3">
    <source>
        <dbReference type="ARBA" id="ARBA00006347"/>
    </source>
</evidence>
<evidence type="ECO:0000256" key="14">
    <source>
        <dbReference type="SAM" id="MobiDB-lite"/>
    </source>
</evidence>
<dbReference type="Proteomes" id="UP000835052">
    <property type="component" value="Unassembled WGS sequence"/>
</dbReference>
<feature type="domain" description="Thioredoxin" evidence="15">
    <location>
        <begin position="7"/>
        <end position="131"/>
    </location>
</feature>
<dbReference type="InterPro" id="IPR013766">
    <property type="entry name" value="Thioredoxin_domain"/>
</dbReference>
<evidence type="ECO:0000256" key="10">
    <source>
        <dbReference type="ARBA" id="ARBA00023284"/>
    </source>
</evidence>
<dbReference type="InterPro" id="IPR005788">
    <property type="entry name" value="PDI_thioredoxin-like_dom"/>
</dbReference>
<dbReference type="Gene3D" id="3.40.30.10">
    <property type="entry name" value="Glutaredoxin"/>
    <property type="match status" value="4"/>
</dbReference>
<comment type="similarity">
    <text evidence="3 12">Belongs to the protein disulfide isomerase family.</text>
</comment>
<dbReference type="FunFam" id="3.40.30.10:FF:000027">
    <property type="entry name" value="protein disulfide-isomerase A2"/>
    <property type="match status" value="1"/>
</dbReference>
<dbReference type="EC" id="5.3.4.1" evidence="4 13"/>
<dbReference type="GO" id="GO:0003810">
    <property type="term" value="F:protein-glutamine gamma-glutamyltransferase activity"/>
    <property type="evidence" value="ECO:0007669"/>
    <property type="project" value="UniProtKB-ARBA"/>
</dbReference>
<dbReference type="PANTHER" id="PTHR18929:SF240">
    <property type="entry name" value="PROTEIN DISULFIDE-ISOMERASE"/>
    <property type="match status" value="1"/>
</dbReference>
<feature type="region of interest" description="Disordered" evidence="14">
    <location>
        <begin position="467"/>
        <end position="489"/>
    </location>
</feature>
<dbReference type="InterPro" id="IPR036249">
    <property type="entry name" value="Thioredoxin-like_sf"/>
</dbReference>
<evidence type="ECO:0000256" key="4">
    <source>
        <dbReference type="ARBA" id="ARBA00012723"/>
    </source>
</evidence>
<dbReference type="InterPro" id="IPR017937">
    <property type="entry name" value="Thioredoxin_CS"/>
</dbReference>
<evidence type="ECO:0000256" key="2">
    <source>
        <dbReference type="ARBA" id="ARBA00004319"/>
    </source>
</evidence>
<dbReference type="GO" id="GO:0005788">
    <property type="term" value="C:endoplasmic reticulum lumen"/>
    <property type="evidence" value="ECO:0007669"/>
    <property type="project" value="UniProtKB-SubCell"/>
</dbReference>
<dbReference type="CDD" id="cd02982">
    <property type="entry name" value="PDI_b'_family"/>
    <property type="match status" value="1"/>
</dbReference>
<keyword evidence="9 13" id="KW-0413">Isomerase</keyword>
<name>A0A8S1GVY8_9PELO</name>
<dbReference type="CDD" id="cd02981">
    <property type="entry name" value="PDI_b_family"/>
    <property type="match status" value="1"/>
</dbReference>
<dbReference type="PROSITE" id="PS00194">
    <property type="entry name" value="THIOREDOXIN_1"/>
    <property type="match status" value="2"/>
</dbReference>
<organism evidence="16 17">
    <name type="scientific">Caenorhabditis auriculariae</name>
    <dbReference type="NCBI Taxonomy" id="2777116"/>
    <lineage>
        <taxon>Eukaryota</taxon>
        <taxon>Metazoa</taxon>
        <taxon>Ecdysozoa</taxon>
        <taxon>Nematoda</taxon>
        <taxon>Chromadorea</taxon>
        <taxon>Rhabditida</taxon>
        <taxon>Rhabditina</taxon>
        <taxon>Rhabditomorpha</taxon>
        <taxon>Rhabditoidea</taxon>
        <taxon>Rhabditidae</taxon>
        <taxon>Peloderinae</taxon>
        <taxon>Caenorhabditis</taxon>
    </lineage>
</organism>
<dbReference type="GO" id="GO:0006457">
    <property type="term" value="P:protein folding"/>
    <property type="evidence" value="ECO:0007669"/>
    <property type="project" value="TreeGrafter"/>
</dbReference>
<feature type="disulfide bond" description="Redox-active" evidence="11">
    <location>
        <begin position="53"/>
        <end position="56"/>
    </location>
</feature>
<evidence type="ECO:0000256" key="5">
    <source>
        <dbReference type="ARBA" id="ARBA00022729"/>
    </source>
</evidence>
<reference evidence="16" key="1">
    <citation type="submission" date="2020-10" db="EMBL/GenBank/DDBJ databases">
        <authorList>
            <person name="Kikuchi T."/>
        </authorList>
    </citation>
    <scope>NUCLEOTIDE SEQUENCE</scope>
    <source>
        <strain evidence="16">NKZ352</strain>
    </source>
</reference>
<dbReference type="CDD" id="cd02961">
    <property type="entry name" value="PDI_a_family"/>
    <property type="match status" value="1"/>
</dbReference>
<feature type="domain" description="Thioredoxin" evidence="15">
    <location>
        <begin position="330"/>
        <end position="471"/>
    </location>
</feature>
<keyword evidence="17" id="KW-1185">Reference proteome</keyword>
<dbReference type="CDD" id="cd02995">
    <property type="entry name" value="PDI_a_PDI_a'_C"/>
    <property type="match status" value="1"/>
</dbReference>
<evidence type="ECO:0000313" key="16">
    <source>
        <dbReference type="EMBL" id="CAD6187677.1"/>
    </source>
</evidence>
<dbReference type="NCBIfam" id="TIGR01130">
    <property type="entry name" value="ER_PDI_fam"/>
    <property type="match status" value="1"/>
</dbReference>
<comment type="catalytic activity">
    <reaction evidence="1 13">
        <text>Catalyzes the rearrangement of -S-S- bonds in proteins.</text>
        <dbReference type="EC" id="5.3.4.1"/>
    </reaction>
</comment>
<keyword evidence="10 11" id="KW-0676">Redox-active center</keyword>
<protein>
    <recommendedName>
        <fullName evidence="4 13">Protein disulfide-isomerase</fullName>
        <ecNumber evidence="4 13">5.3.4.1</ecNumber>
    </recommendedName>
</protein>
<dbReference type="GO" id="GO:0034976">
    <property type="term" value="P:response to endoplasmic reticulum stress"/>
    <property type="evidence" value="ECO:0007669"/>
    <property type="project" value="TreeGrafter"/>
</dbReference>
<dbReference type="Pfam" id="PF13848">
    <property type="entry name" value="Thioredoxin_6"/>
    <property type="match status" value="1"/>
</dbReference>
<evidence type="ECO:0000256" key="13">
    <source>
        <dbReference type="RuleBase" id="RU361130"/>
    </source>
</evidence>
<keyword evidence="8 11" id="KW-1015">Disulfide bond</keyword>
<feature type="disulfide bond" description="Redox-active" evidence="11">
    <location>
        <begin position="394"/>
        <end position="397"/>
    </location>
</feature>
<dbReference type="SUPFAM" id="SSF52833">
    <property type="entry name" value="Thioredoxin-like"/>
    <property type="match status" value="4"/>
</dbReference>
<sequence length="489" mass="54959">MYHRLALLLVFLSIPFSLAVEEEEGVLVLTKDNFHDVIKENANILVEFYAPWCGHCKALAPEYAKAAKELADQKFDVRLGKLDATEHGDIASEFSVNGYPTLIFFRDGKQVPYNGGRDSSAIVSWLKKKTGPPAVEVNSAEELEKIQKDVDVVVSAYFEGKDSIAEKIFTTVAVDYDSIEFTVSHADEIKKALDLEGSGLVIHRKGEGVVAKFDGESTVENVKNWIRSFRMPLVSEFTQETASKIFGSDIKTHHLLFLSRKSPLYEKLYSAFKTAADEFKGLMQFVFLDTDNAENSRILEFFGIKNTEVPTTRIIQLGQEIMKYKPNFSDINADTLKEFAKSFFDGKLSLDLKSEEIPEDWDKNPVKVVVAKNFEDVVLDKSKNVFIEFYAPWCGHCKQLAPIWDKLGEEFASNGDVVIAKMDATANEVADLSIQSFPTIKLYLAESNKVVDYSGERTLEGFTNFLNKQTSDSDDKAEDSEDKSEHSEL</sequence>
<evidence type="ECO:0000256" key="8">
    <source>
        <dbReference type="ARBA" id="ARBA00023157"/>
    </source>
</evidence>